<dbReference type="InterPro" id="IPR017107">
    <property type="entry name" value="AP1_complex_gsu"/>
</dbReference>
<evidence type="ECO:0000259" key="11">
    <source>
        <dbReference type="PROSITE" id="PS50180"/>
    </source>
</evidence>
<evidence type="ECO:0000256" key="4">
    <source>
        <dbReference type="ARBA" id="ARBA00022448"/>
    </source>
</evidence>
<dbReference type="InterPro" id="IPR011989">
    <property type="entry name" value="ARM-like"/>
</dbReference>
<evidence type="ECO:0000313" key="12">
    <source>
        <dbReference type="EMBL" id="VEU42792.1"/>
    </source>
</evidence>
<comment type="similarity">
    <text evidence="3 9">Belongs to the adaptor complexes large subunit family.</text>
</comment>
<reference evidence="12 13" key="1">
    <citation type="submission" date="2019-01" db="EMBL/GenBank/DDBJ databases">
        <authorList>
            <person name="Ferrante I. M."/>
        </authorList>
    </citation>
    <scope>NUCLEOTIDE SEQUENCE [LARGE SCALE GENOMIC DNA]</scope>
    <source>
        <strain evidence="12 13">B856</strain>
    </source>
</reference>
<evidence type="ECO:0000256" key="1">
    <source>
        <dbReference type="ARBA" id="ARBA00004156"/>
    </source>
</evidence>
<evidence type="ECO:0000256" key="10">
    <source>
        <dbReference type="SAM" id="MobiDB-lite"/>
    </source>
</evidence>
<dbReference type="Gene3D" id="1.25.10.10">
    <property type="entry name" value="Leucine-rich Repeat Variant"/>
    <property type="match status" value="1"/>
</dbReference>
<dbReference type="Pfam" id="PF01602">
    <property type="entry name" value="Adaptin_N"/>
    <property type="match status" value="1"/>
</dbReference>
<dbReference type="Proteomes" id="UP000291116">
    <property type="component" value="Unassembled WGS sequence"/>
</dbReference>
<name>A0A448ZL76_9STRA</name>
<dbReference type="InterPro" id="IPR008152">
    <property type="entry name" value="Clathrin_a/b/g-adaptin_app_Ig"/>
</dbReference>
<protein>
    <recommendedName>
        <fullName evidence="9">AP-1 complex subunit gamma</fullName>
    </recommendedName>
</protein>
<evidence type="ECO:0000313" key="13">
    <source>
        <dbReference type="Proteomes" id="UP000291116"/>
    </source>
</evidence>
<evidence type="ECO:0000256" key="5">
    <source>
        <dbReference type="ARBA" id="ARBA00022927"/>
    </source>
</evidence>
<feature type="domain" description="GAE" evidence="11">
    <location>
        <begin position="842"/>
        <end position="963"/>
    </location>
</feature>
<keyword evidence="8 9" id="KW-0968">Cytoplasmic vesicle</keyword>
<evidence type="ECO:0000256" key="7">
    <source>
        <dbReference type="ARBA" id="ARBA00023136"/>
    </source>
</evidence>
<sequence length="967" mass="105153">MSLKLRDLIRKVRACKTAAEERAVIAKESAMIRTAIREEQEHYRHRNVAKLLFMHMLGYPTHFGQLECLKLIASPHFPEKRIGYLGMMLLLSEEADVLMLSTNSLKNDLNSKNKFIAGLSLCTIGNLATPDMSRDLAPEVDKHLKAGMPYLRKKANLAMARCLTKCPDMVEDFVDRVVTLLKDKNHGVLITVVQLMTQVLMIDLKNAEEEGENPFDTDCRKAFLRLVPMLVKMLRNLLGSGYSPEYEVAGISDPFLQVQLLTLLRLLGAKNEKASEEMNDVLAQVATNTDSSKNAGNAILYECVQTVMGIESEDGLRVLAVNILGRFLLNRDNNIRYVALNTLSRCIVEQQQTDDGSIPTDSANTASAALQKHRNTVVDCLKDPDISIRQRALELIYYMVNQENVESLASELLNYLVLCPREHRRDICTRIFRVVEKFSPDDRWRVDTLITMLTIAGREASRDVQSATIIYISRSPPDIHAYATHKLVKAIRDDDGTQRGLLVVGIWCIGEFGDLILNPYTYTPMARSDDPPNSVPVSITFEALDCVSVVKAIQAVVERHSCPLFIKERALTSFAKLSDRFSDKGDANALEMIQKLIKKHDMSHSLELQLRACEYDSLINACKGIKTSISKPSGEEDLFGVTGGADNGSVSASVIQAAKEALSRMPVVDLKVLQKKQSDTFGSSPMTRNADVVNNPAGDGGGDLLDLNDMFGTPAPTQNGSSGTGAPKSDMDLLTDIFAAQPAPAAASSAAGGGGYDPFSAPVPQSNSVPAGPANPLDIFGAAPAMPAAAPTLQASNPLDVFGAPPAISQPASSSDMNDLFGSTPASTGSAQTMNPAVNSGPQSVVVPAFNHEGLTIEFECLKPEVWNKQNSVLIAKCKNAAPDALYGFNLQCAVPKYIIMEMEPPSSTTVPVTGANNSTIVTQKVKVTNTRLGEKNLVLKLKVSFTLQGKKVEHMATCSGFPSGDY</sequence>
<dbReference type="OrthoDB" id="28053at2759"/>
<dbReference type="SMART" id="SM00809">
    <property type="entry name" value="Alpha_adaptinC2"/>
    <property type="match status" value="1"/>
</dbReference>
<keyword evidence="13" id="KW-1185">Reference proteome</keyword>
<dbReference type="SUPFAM" id="SSF48371">
    <property type="entry name" value="ARM repeat"/>
    <property type="match status" value="1"/>
</dbReference>
<keyword evidence="4 9" id="KW-0813">Transport</keyword>
<comment type="subcellular location">
    <subcellularLocation>
        <location evidence="1">Cytoplasmic vesicle membrane</location>
    </subcellularLocation>
    <subcellularLocation>
        <location evidence="2">Golgi apparatus</location>
    </subcellularLocation>
</comment>
<dbReference type="GO" id="GO:0006886">
    <property type="term" value="P:intracellular protein transport"/>
    <property type="evidence" value="ECO:0007669"/>
    <property type="project" value="UniProtKB-UniRule"/>
</dbReference>
<dbReference type="InterPro" id="IPR050840">
    <property type="entry name" value="Adaptor_Complx_Large_Subunit"/>
</dbReference>
<keyword evidence="5 9" id="KW-0653">Protein transport</keyword>
<dbReference type="SUPFAM" id="SSF49348">
    <property type="entry name" value="Clathrin adaptor appendage domain"/>
    <property type="match status" value="1"/>
</dbReference>
<feature type="region of interest" description="Disordered" evidence="10">
    <location>
        <begin position="708"/>
        <end position="730"/>
    </location>
</feature>
<dbReference type="AlphaFoldDB" id="A0A448ZL76"/>
<dbReference type="InterPro" id="IPR013041">
    <property type="entry name" value="Clathrin_app_Ig-like_sf"/>
</dbReference>
<keyword evidence="7 9" id="KW-0472">Membrane</keyword>
<evidence type="ECO:0000256" key="2">
    <source>
        <dbReference type="ARBA" id="ARBA00004555"/>
    </source>
</evidence>
<dbReference type="PROSITE" id="PS50180">
    <property type="entry name" value="GAE"/>
    <property type="match status" value="1"/>
</dbReference>
<proteinExistence type="inferred from homology"/>
<dbReference type="Gene3D" id="2.60.40.1230">
    <property type="match status" value="1"/>
</dbReference>
<organism evidence="12 13">
    <name type="scientific">Pseudo-nitzschia multistriata</name>
    <dbReference type="NCBI Taxonomy" id="183589"/>
    <lineage>
        <taxon>Eukaryota</taxon>
        <taxon>Sar</taxon>
        <taxon>Stramenopiles</taxon>
        <taxon>Ochrophyta</taxon>
        <taxon>Bacillariophyta</taxon>
        <taxon>Bacillariophyceae</taxon>
        <taxon>Bacillariophycidae</taxon>
        <taxon>Bacillariales</taxon>
        <taxon>Bacillariaceae</taxon>
        <taxon>Pseudo-nitzschia</taxon>
    </lineage>
</organism>
<evidence type="ECO:0000256" key="6">
    <source>
        <dbReference type="ARBA" id="ARBA00023034"/>
    </source>
</evidence>
<accession>A0A448ZL76</accession>
<dbReference type="InterPro" id="IPR016024">
    <property type="entry name" value="ARM-type_fold"/>
</dbReference>
<dbReference type="GO" id="GO:0030121">
    <property type="term" value="C:AP-1 adaptor complex"/>
    <property type="evidence" value="ECO:0007669"/>
    <property type="project" value="InterPro"/>
</dbReference>
<dbReference type="InterPro" id="IPR008153">
    <property type="entry name" value="GAE_dom"/>
</dbReference>
<dbReference type="InterPro" id="IPR002553">
    <property type="entry name" value="Clathrin/coatomer_adapt-like_N"/>
</dbReference>
<evidence type="ECO:0000256" key="3">
    <source>
        <dbReference type="ARBA" id="ARBA00006613"/>
    </source>
</evidence>
<dbReference type="EMBL" id="CAACVS010000480">
    <property type="protein sequence ID" value="VEU42792.1"/>
    <property type="molecule type" value="Genomic_DNA"/>
</dbReference>
<keyword evidence="6 9" id="KW-0333">Golgi apparatus</keyword>
<dbReference type="Pfam" id="PF02883">
    <property type="entry name" value="Alpha_adaptinC2"/>
    <property type="match status" value="1"/>
</dbReference>
<dbReference type="PANTHER" id="PTHR22780">
    <property type="entry name" value="ADAPTIN, ALPHA/GAMMA/EPSILON"/>
    <property type="match status" value="1"/>
</dbReference>
<gene>
    <name evidence="12" type="ORF">PSNMU_V1.4_AUG-EV-PASAV3_0097810</name>
</gene>
<dbReference type="PIRSF" id="PIRSF037094">
    <property type="entry name" value="AP1_complex_gamma"/>
    <property type="match status" value="1"/>
</dbReference>
<evidence type="ECO:0000256" key="9">
    <source>
        <dbReference type="PIRNR" id="PIRNR037094"/>
    </source>
</evidence>
<dbReference type="GO" id="GO:0016192">
    <property type="term" value="P:vesicle-mediated transport"/>
    <property type="evidence" value="ECO:0007669"/>
    <property type="project" value="InterPro"/>
</dbReference>
<evidence type="ECO:0000256" key="8">
    <source>
        <dbReference type="ARBA" id="ARBA00023329"/>
    </source>
</evidence>